<dbReference type="AlphaFoldDB" id="A0AAE1QQL8"/>
<dbReference type="EMBL" id="JAWZYT010000013">
    <property type="protein sequence ID" value="KAK4329457.1"/>
    <property type="molecule type" value="Genomic_DNA"/>
</dbReference>
<reference evidence="1" key="1">
    <citation type="submission" date="2023-11" db="EMBL/GenBank/DDBJ databases">
        <title>Genome assemblies of two species of porcelain crab, Petrolisthes cinctipes and Petrolisthes manimaculis (Anomura: Porcellanidae).</title>
        <authorList>
            <person name="Angst P."/>
        </authorList>
    </citation>
    <scope>NUCLEOTIDE SEQUENCE</scope>
    <source>
        <strain evidence="1">PB745_02</strain>
        <tissue evidence="1">Gill</tissue>
    </source>
</reference>
<gene>
    <name evidence="1" type="ORF">Pmani_000214</name>
</gene>
<evidence type="ECO:0000313" key="1">
    <source>
        <dbReference type="EMBL" id="KAK4329457.1"/>
    </source>
</evidence>
<sequence length="137" mass="16402">MIDGYRELSHSERLKKLKLPSLQYRRRRADMLQNFRIVNGIDNLDEGKFFKRSQERRTRGHGLRFKKKAIISVARGKVFSQRFVNEWNSLPDGVISRATVNQFKNRLWEWWKDDPEKYMDYLPPTVRRPTEAASFAL</sequence>
<comment type="caution">
    <text evidence="1">The sequence shown here is derived from an EMBL/GenBank/DDBJ whole genome shotgun (WGS) entry which is preliminary data.</text>
</comment>
<organism evidence="1 2">
    <name type="scientific">Petrolisthes manimaculis</name>
    <dbReference type="NCBI Taxonomy" id="1843537"/>
    <lineage>
        <taxon>Eukaryota</taxon>
        <taxon>Metazoa</taxon>
        <taxon>Ecdysozoa</taxon>
        <taxon>Arthropoda</taxon>
        <taxon>Crustacea</taxon>
        <taxon>Multicrustacea</taxon>
        <taxon>Malacostraca</taxon>
        <taxon>Eumalacostraca</taxon>
        <taxon>Eucarida</taxon>
        <taxon>Decapoda</taxon>
        <taxon>Pleocyemata</taxon>
        <taxon>Anomura</taxon>
        <taxon>Galatheoidea</taxon>
        <taxon>Porcellanidae</taxon>
        <taxon>Petrolisthes</taxon>
    </lineage>
</organism>
<protein>
    <submittedName>
        <fullName evidence="1">Uncharacterized protein</fullName>
    </submittedName>
</protein>
<dbReference type="Proteomes" id="UP001292094">
    <property type="component" value="Unassembled WGS sequence"/>
</dbReference>
<name>A0AAE1QQL8_9EUCA</name>
<evidence type="ECO:0000313" key="2">
    <source>
        <dbReference type="Proteomes" id="UP001292094"/>
    </source>
</evidence>
<proteinExistence type="predicted"/>
<keyword evidence="2" id="KW-1185">Reference proteome</keyword>
<accession>A0AAE1QQL8</accession>